<proteinExistence type="predicted"/>
<keyword evidence="1" id="KW-1133">Transmembrane helix</keyword>
<gene>
    <name evidence="2" type="ORF">COV05_00295</name>
</gene>
<evidence type="ECO:0000256" key="1">
    <source>
        <dbReference type="SAM" id="Phobius"/>
    </source>
</evidence>
<sequence>GVKITHTDDFGQTADNENTSPTVAYKYVKPYTPPAPTVYNPTVGTVDVIVNKHASETEGLEYEIYELTQAKYVQANGTLGDSAVWQTRGTGVEQWGDGTGTIGKITVSGLTNDSYTYQFVVYSRNTSDTSYTASSESAVSGSASSENQSPEIVIDSVAQTTDGTQYVTIDYIGSDLESESSTLIVAEYSTDNSNWYPMTEKAGVGSDGTTGLAFGAGGTVHDFMWDVGTDLSNTEDSTVYVRLRANDGTSNGSTTMSNAFVIDTKNPLTSSVTGVQVSDSGNVTVSYTLTDASESTVELDISDDAGSTWDVTDTSVTGDVGSGILSGSKSITWDALSDFPNQEQTDLRVQIKATDTFGNTGSYASSSNFVLDTYAPIVGSVSATQDAGLNSVTITYNLVDTNTSTIVIHISEDNGSTWGVATSTLSGDVGVGVTAGAGKTVSWDATTDFPHREESDLMVRVMATDTFANASGYVSSTAFTIDTLAPSISNVFAVQTAGTDDVVFTYDLSDSGVVTVTLDISDDSGSTWVVTDTSVTGSVGGGQTTGTGKTITWDAGTDAPDIDLSTMQVQVRGIDGFSNVSGNVSSSDFVLDTLDPAVATTADLQAQPDAGDTTALLGGSFTETHPDANTFYVELNDGTYTTGTVGDTNTATPSHQATDVEVTLDGNDYISAVKMVHADDYGHIVTNENTSPATEYVYVKPYTPQVPSVTNPQNTSVDVEIVPHASEVSGLEYAIYEGNTGSYVQADGTLDVGDMWRTTVAWGTVTVTGLTSPVAQYNFQVKSRNTSDASDALSSESNLSGVGSITNSSPTIAITSAAQVSATNYARIEYTGTDIQNDTNSLPTFEYSTDNSNWFSMTEKEGVGSDGTSDLLFTSDGASFEFDWDIVTDLPNTGDPTVYVRLQSSDTMASSNIATSSAFAIDTLGPVVSNIRTSQTAGMNMVTILYDLAETTVSGNTIAMTISDDSGATWDVPITTLVGDMGSGVSAGTDRHVTWDAGIDFGDQELSTMRVSIQGTDTYGNIGTIVESEDFTVDTKNPVVSGVTAVQTSGTTDVVVDYTLTDLSAGGITITLDISSDGGATWAVTDTSVTGNVGSGQTTGSKSFTWDAGTDFDGQFETGMQVRVRALDYFGNQGAFSESPSFTADTTGAVISNVGATQDVGAHTVTFVYDLADDTSTDLTTHLDISEDGGLSWTVTDTSIAGEIGSGQTTGLSKTVIWDAKADFNGQDVSTMRVRLQAIDHFGNTGASVTSGDFTLDTQNPVGPSNLTLLLRTDDSMTMTWTTAVDTHFDAYELWYGENQADVEGRTGTASEWGIAEDVDLDDILTDSTVVTGLGSEETLYIALWGADTFGNETQTNTVTVTLTPIEPATPSTLSGGVVLTPRCVGPGCEEVMEEELEDVTAPLPPRLRPVQRWINQTTIEVAGVAEQGTIINLYNHGNLVARLNQPTSGNGTFSQFFTFNAGEHALTAVAVDETGNTSSPSGLVVFTLDLDPPNPPQLLAPVQEQLSDSLPLFIGQTEPFALIELRFGDGFIASVNADASGVWFYQVPTEEAFALGEQAITLTATDRAQNESSERFVAFTIIEPPVLVPVSPIAILEGEETELIVVTPEIPGQEVIEELSESIELPGLSVPIISASVHRVEGERFAFQGTTFPNADVAVFLHSTQALVYQTQADAEGVWGIEHDQEELTLAPGDHSIYAIAVDPEARVKTKPGPIQVFSVEKNFWVELYGYLNLQTTLIVLGILIVVTLWLFSLKKRGVGHV</sequence>
<dbReference type="EMBL" id="PFEU01000003">
    <property type="protein sequence ID" value="PJE77205.1"/>
    <property type="molecule type" value="Genomic_DNA"/>
</dbReference>
<keyword evidence="1" id="KW-0812">Transmembrane</keyword>
<dbReference type="Gene3D" id="2.60.40.10">
    <property type="entry name" value="Immunoglobulins"/>
    <property type="match status" value="2"/>
</dbReference>
<feature type="transmembrane region" description="Helical" evidence="1">
    <location>
        <begin position="1729"/>
        <end position="1753"/>
    </location>
</feature>
<accession>A0A2M8LID9</accession>
<evidence type="ECO:0000313" key="2">
    <source>
        <dbReference type="EMBL" id="PJE77205.1"/>
    </source>
</evidence>
<comment type="caution">
    <text evidence="2">The sequence shown here is derived from an EMBL/GenBank/DDBJ whole genome shotgun (WGS) entry which is preliminary data.</text>
</comment>
<keyword evidence="1" id="KW-0472">Membrane</keyword>
<protein>
    <recommendedName>
        <fullName evidence="4">Bacterial Ig-like domain-containing protein</fullName>
    </recommendedName>
</protein>
<evidence type="ECO:0008006" key="4">
    <source>
        <dbReference type="Google" id="ProtNLM"/>
    </source>
</evidence>
<organism evidence="2 3">
    <name type="scientific">Candidatus Uhrbacteria bacterium CG10_big_fil_rev_8_21_14_0_10_48_16</name>
    <dbReference type="NCBI Taxonomy" id="1975038"/>
    <lineage>
        <taxon>Bacteria</taxon>
        <taxon>Candidatus Uhriibacteriota</taxon>
    </lineage>
</organism>
<dbReference type="InterPro" id="IPR013783">
    <property type="entry name" value="Ig-like_fold"/>
</dbReference>
<reference evidence="3" key="1">
    <citation type="submission" date="2017-09" db="EMBL/GenBank/DDBJ databases">
        <title>Depth-based differentiation of microbial function through sediment-hosted aquifers and enrichment of novel symbionts in the deep terrestrial subsurface.</title>
        <authorList>
            <person name="Probst A.J."/>
            <person name="Ladd B."/>
            <person name="Jarett J.K."/>
            <person name="Geller-Mcgrath D.E."/>
            <person name="Sieber C.M.K."/>
            <person name="Emerson J.B."/>
            <person name="Anantharaman K."/>
            <person name="Thomas B.C."/>
            <person name="Malmstrom R."/>
            <person name="Stieglmeier M."/>
            <person name="Klingl A."/>
            <person name="Woyke T."/>
            <person name="Ryan C.M."/>
            <person name="Banfield J.F."/>
        </authorList>
    </citation>
    <scope>NUCLEOTIDE SEQUENCE [LARGE SCALE GENOMIC DNA]</scope>
</reference>
<dbReference type="Proteomes" id="UP000231436">
    <property type="component" value="Unassembled WGS sequence"/>
</dbReference>
<name>A0A2M8LID9_9BACT</name>
<feature type="non-terminal residue" evidence="2">
    <location>
        <position position="1"/>
    </location>
</feature>
<evidence type="ECO:0000313" key="3">
    <source>
        <dbReference type="Proteomes" id="UP000231436"/>
    </source>
</evidence>